<dbReference type="AlphaFoldDB" id="A0A9N7NVC4"/>
<comment type="caution">
    <text evidence="4">The sequence shown here is derived from an EMBL/GenBank/DDBJ whole genome shotgun (WGS) entry which is preliminary data.</text>
</comment>
<evidence type="ECO:0000313" key="4">
    <source>
        <dbReference type="EMBL" id="CAA0838933.1"/>
    </source>
</evidence>
<gene>
    <name evidence="4" type="ORF">SHERM_05506</name>
</gene>
<name>A0A9N7NVC4_STRHE</name>
<dbReference type="PANTHER" id="PTHR46483">
    <property type="entry name" value="PHOSPHOLIPASE A1 PLIP2, CHLOROPLASTIC"/>
    <property type="match status" value="1"/>
</dbReference>
<feature type="region of interest" description="Disordered" evidence="2">
    <location>
        <begin position="236"/>
        <end position="258"/>
    </location>
</feature>
<dbReference type="CDD" id="cd00519">
    <property type="entry name" value="Lipase_3"/>
    <property type="match status" value="1"/>
</dbReference>
<evidence type="ECO:0000313" key="5">
    <source>
        <dbReference type="Proteomes" id="UP001153555"/>
    </source>
</evidence>
<dbReference type="SUPFAM" id="SSF53474">
    <property type="entry name" value="alpha/beta-Hydrolases"/>
    <property type="match status" value="1"/>
</dbReference>
<feature type="compositionally biased region" description="Basic and acidic residues" evidence="2">
    <location>
        <begin position="236"/>
        <end position="254"/>
    </location>
</feature>
<dbReference type="InterPro" id="IPR002921">
    <property type="entry name" value="Fungal_lipase-type"/>
</dbReference>
<dbReference type="InterPro" id="IPR043367">
    <property type="entry name" value="PLIP1/2/3"/>
</dbReference>
<keyword evidence="5" id="KW-1185">Reference proteome</keyword>
<dbReference type="GO" id="GO:0006629">
    <property type="term" value="P:lipid metabolic process"/>
    <property type="evidence" value="ECO:0007669"/>
    <property type="project" value="InterPro"/>
</dbReference>
<dbReference type="EMBL" id="CACSLK010031421">
    <property type="protein sequence ID" value="CAA0838933.1"/>
    <property type="molecule type" value="Genomic_DNA"/>
</dbReference>
<dbReference type="Proteomes" id="UP001153555">
    <property type="component" value="Unassembled WGS sequence"/>
</dbReference>
<reference evidence="4" key="1">
    <citation type="submission" date="2019-12" db="EMBL/GenBank/DDBJ databases">
        <authorList>
            <person name="Scholes J."/>
        </authorList>
    </citation>
    <scope>NUCLEOTIDE SEQUENCE</scope>
</reference>
<feature type="compositionally biased region" description="Basic and acidic residues" evidence="2">
    <location>
        <begin position="91"/>
        <end position="101"/>
    </location>
</feature>
<feature type="domain" description="Fungal lipase-type" evidence="3">
    <location>
        <begin position="339"/>
        <end position="476"/>
    </location>
</feature>
<accession>A0A9N7NVC4</accession>
<proteinExistence type="predicted"/>
<feature type="region of interest" description="Disordered" evidence="2">
    <location>
        <begin position="89"/>
        <end position="111"/>
    </location>
</feature>
<dbReference type="Gene3D" id="3.40.50.1820">
    <property type="entry name" value="alpha/beta hydrolase"/>
    <property type="match status" value="1"/>
</dbReference>
<feature type="region of interest" description="Disordered" evidence="2">
    <location>
        <begin position="1"/>
        <end position="26"/>
    </location>
</feature>
<dbReference type="Pfam" id="PF01764">
    <property type="entry name" value="Lipase_3"/>
    <property type="match status" value="1"/>
</dbReference>
<organism evidence="4 5">
    <name type="scientific">Striga hermonthica</name>
    <name type="common">Purple witchweed</name>
    <name type="synonym">Buchnera hermonthica</name>
    <dbReference type="NCBI Taxonomy" id="68872"/>
    <lineage>
        <taxon>Eukaryota</taxon>
        <taxon>Viridiplantae</taxon>
        <taxon>Streptophyta</taxon>
        <taxon>Embryophyta</taxon>
        <taxon>Tracheophyta</taxon>
        <taxon>Spermatophyta</taxon>
        <taxon>Magnoliopsida</taxon>
        <taxon>eudicotyledons</taxon>
        <taxon>Gunneridae</taxon>
        <taxon>Pentapetalae</taxon>
        <taxon>asterids</taxon>
        <taxon>lamiids</taxon>
        <taxon>Lamiales</taxon>
        <taxon>Orobanchaceae</taxon>
        <taxon>Buchnereae</taxon>
        <taxon>Striga</taxon>
    </lineage>
</organism>
<dbReference type="InterPro" id="IPR029058">
    <property type="entry name" value="AB_hydrolase_fold"/>
</dbReference>
<dbReference type="PANTHER" id="PTHR46483:SF1">
    <property type="entry name" value="PHOSPHOLIPASE A1 PLIP1, CHLOROPLASTIC"/>
    <property type="match status" value="1"/>
</dbReference>
<protein>
    <submittedName>
        <fullName evidence="4">Alpha/beta-Hydrolases superfamily protein</fullName>
    </submittedName>
</protein>
<dbReference type="GO" id="GO:0008970">
    <property type="term" value="F:phospholipase A1 activity"/>
    <property type="evidence" value="ECO:0007669"/>
    <property type="project" value="InterPro"/>
</dbReference>
<evidence type="ECO:0000259" key="3">
    <source>
        <dbReference type="Pfam" id="PF01764"/>
    </source>
</evidence>
<evidence type="ECO:0000256" key="2">
    <source>
        <dbReference type="SAM" id="MobiDB-lite"/>
    </source>
</evidence>
<feature type="compositionally biased region" description="Polar residues" evidence="2">
    <location>
        <begin position="1"/>
        <end position="13"/>
    </location>
</feature>
<dbReference type="OrthoDB" id="438440at2759"/>
<evidence type="ECO:0000256" key="1">
    <source>
        <dbReference type="ARBA" id="ARBA00022801"/>
    </source>
</evidence>
<sequence>MACTLSHVSSSPRDSPENGLRRSFSAKDLQRRAGIRRSVSDNNLCYPAGSIKASSAQPKLKTSRSVGFFNINLSSTMIHDTFRSFLFEPEPSPKDMMKADDETSGFSEDDGEKKRANWVERLVELRDDWRDRKDEEEVGDDVEGGGCDEEGGCVVEYDDVDSDDEKGGAEEISIDRDTFTSLLTNVSWSDTKKFSQLAFLCNMAYKIPDMKTEDLRRYYGLEFVTSSLEKKAEAKEKVERDSTKTKLEYEKNPEQMKPPRARTYDQIAVSAASFVQSRVKEETGGGCSRAACVAASTVTAVVAAGEKEKEKAAKDLQSLHSSPCEWFVCDDPGIYTRCFVIQGSDSLASWQANLLFEPTKFEGTDVLVHRGIYEAAKGIYEQLMPEIKQHLEKYGYRARLQFTGHSLGGSLALLVNLMLLARNEVGPSSLLPVVTFGSPFVFCMGQKILDCLGLDEDHVQCVLMHRDIVPRAFSCNYPDYVAQVLKRLNGTFRLHPCLNKNKLLYSPMGKIFILQPNEKSSPPHPLLPPGGALYALTNTNVSSLSKSAVRAFMNSPHPIETLSDPAAYGLEGNIVRDHDSSNYLKAVNEVIRQHTRLVVRKAREERNQLWPLLTSRSPHAWSHTCHVEGRETRASEKMLTGV</sequence>
<keyword evidence="1" id="KW-0378">Hydrolase</keyword>